<evidence type="ECO:0008006" key="5">
    <source>
        <dbReference type="Google" id="ProtNLM"/>
    </source>
</evidence>
<evidence type="ECO:0000313" key="4">
    <source>
        <dbReference type="Proteomes" id="UP001138540"/>
    </source>
</evidence>
<comment type="caution">
    <text evidence="3">The sequence shown here is derived from an EMBL/GenBank/DDBJ whole genome shotgun (WGS) entry which is preliminary data.</text>
</comment>
<accession>A0ABR6NAF4</accession>
<dbReference type="RefSeq" id="WP_184149117.1">
    <property type="nucleotide sequence ID" value="NZ_JACHKA010000001.1"/>
</dbReference>
<dbReference type="EMBL" id="JACHKA010000001">
    <property type="protein sequence ID" value="MBB5984238.1"/>
    <property type="molecule type" value="Genomic_DNA"/>
</dbReference>
<feature type="chain" id="PRO_5045832383" description="Secreted protein" evidence="2">
    <location>
        <begin position="20"/>
        <end position="89"/>
    </location>
</feature>
<feature type="region of interest" description="Disordered" evidence="1">
    <location>
        <begin position="65"/>
        <end position="89"/>
    </location>
</feature>
<name>A0ABR6NAF4_9SPHN</name>
<evidence type="ECO:0000256" key="1">
    <source>
        <dbReference type="SAM" id="MobiDB-lite"/>
    </source>
</evidence>
<feature type="signal peptide" evidence="2">
    <location>
        <begin position="1"/>
        <end position="19"/>
    </location>
</feature>
<keyword evidence="2" id="KW-0732">Signal</keyword>
<dbReference type="Proteomes" id="UP001138540">
    <property type="component" value="Unassembled WGS sequence"/>
</dbReference>
<protein>
    <recommendedName>
        <fullName evidence="5">Secreted protein</fullName>
    </recommendedName>
</protein>
<gene>
    <name evidence="3" type="ORF">HNP60_000212</name>
</gene>
<sequence>MRLALIALLLATPVAPAMAQPESAEPAKLPKDHPDAVRCRRLEVTGSLVRKQRVCKTNAEWLASREQQQGDADDLVTRSRGMGAGMVGG</sequence>
<evidence type="ECO:0000256" key="2">
    <source>
        <dbReference type="SAM" id="SignalP"/>
    </source>
</evidence>
<keyword evidence="4" id="KW-1185">Reference proteome</keyword>
<evidence type="ECO:0000313" key="3">
    <source>
        <dbReference type="EMBL" id="MBB5984238.1"/>
    </source>
</evidence>
<organism evidence="3 4">
    <name type="scientific">Sphingobium lignivorans</name>
    <dbReference type="NCBI Taxonomy" id="2735886"/>
    <lineage>
        <taxon>Bacteria</taxon>
        <taxon>Pseudomonadati</taxon>
        <taxon>Pseudomonadota</taxon>
        <taxon>Alphaproteobacteria</taxon>
        <taxon>Sphingomonadales</taxon>
        <taxon>Sphingomonadaceae</taxon>
        <taxon>Sphingobium</taxon>
    </lineage>
</organism>
<reference evidence="3 4" key="1">
    <citation type="submission" date="2020-08" db="EMBL/GenBank/DDBJ databases">
        <title>Exploring microbial biodiversity for novel pathways involved in the catabolism of aromatic compounds derived from lignin.</title>
        <authorList>
            <person name="Elkins J."/>
        </authorList>
    </citation>
    <scope>NUCLEOTIDE SEQUENCE [LARGE SCALE GENOMIC DNA]</scope>
    <source>
        <strain evidence="3 4">B1D3A</strain>
    </source>
</reference>
<proteinExistence type="predicted"/>